<reference evidence="1" key="1">
    <citation type="submission" date="2019-03" db="EMBL/GenBank/DDBJ databases">
        <title>Lake Tanganyika Metagenome-Assembled Genomes (MAGs).</title>
        <authorList>
            <person name="Tran P."/>
        </authorList>
    </citation>
    <scope>NUCLEOTIDE SEQUENCE</scope>
    <source>
        <strain evidence="1">K_DeepCast_65m_m2_066</strain>
    </source>
</reference>
<comment type="caution">
    <text evidence="1">The sequence shown here is derived from an EMBL/GenBank/DDBJ whole genome shotgun (WGS) entry which is preliminary data.</text>
</comment>
<evidence type="ECO:0000313" key="2">
    <source>
        <dbReference type="Proteomes" id="UP000712673"/>
    </source>
</evidence>
<dbReference type="InterPro" id="IPR009078">
    <property type="entry name" value="Ferritin-like_SF"/>
</dbReference>
<dbReference type="InterPro" id="IPR012347">
    <property type="entry name" value="Ferritin-like"/>
</dbReference>
<sequence>MTENTTNTYTYKGRTFASERDMVRHLLDEYRCVEGFAAQYLGAWQAIAEEPRLRGGLRTVCGREQMHAEILEARLRELGGTPQCTPPPERVLDLAYYSSAAHSDLDKLEKIALRLQDPEKVLSFLTQAIDQITEDRDTCALLSTILADERASIGWFVETWKALAPAMASQS</sequence>
<gene>
    <name evidence="1" type="ORF">FJZ47_22290</name>
</gene>
<dbReference type="CDD" id="cd00657">
    <property type="entry name" value="Ferritin_like"/>
    <property type="match status" value="1"/>
</dbReference>
<organism evidence="1 2">
    <name type="scientific">Tectimicrobiota bacterium</name>
    <dbReference type="NCBI Taxonomy" id="2528274"/>
    <lineage>
        <taxon>Bacteria</taxon>
        <taxon>Pseudomonadati</taxon>
        <taxon>Nitrospinota/Tectimicrobiota group</taxon>
        <taxon>Candidatus Tectimicrobiota</taxon>
    </lineage>
</organism>
<dbReference type="EMBL" id="VGLS01000934">
    <property type="protein sequence ID" value="MBM3226504.1"/>
    <property type="molecule type" value="Genomic_DNA"/>
</dbReference>
<dbReference type="Gene3D" id="1.20.1260.10">
    <property type="match status" value="1"/>
</dbReference>
<dbReference type="AlphaFoldDB" id="A0A937W3U6"/>
<proteinExistence type="predicted"/>
<evidence type="ECO:0000313" key="1">
    <source>
        <dbReference type="EMBL" id="MBM3226504.1"/>
    </source>
</evidence>
<dbReference type="Proteomes" id="UP000712673">
    <property type="component" value="Unassembled WGS sequence"/>
</dbReference>
<accession>A0A937W3U6</accession>
<protein>
    <submittedName>
        <fullName evidence="1">Ferritin-like domain-containing protein</fullName>
    </submittedName>
</protein>
<name>A0A937W3U6_UNCTE</name>
<dbReference type="SUPFAM" id="SSF47240">
    <property type="entry name" value="Ferritin-like"/>
    <property type="match status" value="1"/>
</dbReference>